<evidence type="ECO:0000256" key="7">
    <source>
        <dbReference type="ARBA" id="ARBA00022824"/>
    </source>
</evidence>
<dbReference type="GO" id="GO:0004608">
    <property type="term" value="F:phosphatidylethanolamine N-methyltransferase activity"/>
    <property type="evidence" value="ECO:0007669"/>
    <property type="project" value="InterPro"/>
</dbReference>
<protein>
    <recommendedName>
        <fullName evidence="17">Phosphatidylethanolamine N-methyltransferase</fullName>
    </recommendedName>
</protein>
<keyword evidence="7" id="KW-0256">Endoplasmic reticulum</keyword>
<dbReference type="PIRSF" id="PIRSF000383">
    <property type="entry name" value="PEAMT"/>
    <property type="match status" value="1"/>
</dbReference>
<keyword evidence="16" id="KW-1185">Reference proteome</keyword>
<feature type="transmembrane region" description="Helical" evidence="14">
    <location>
        <begin position="209"/>
        <end position="225"/>
    </location>
</feature>
<dbReference type="PANTHER" id="PTHR32138:SF0">
    <property type="entry name" value="PHOSPHATIDYLETHANOLAMINE N-METHYLTRANSFERASE"/>
    <property type="match status" value="1"/>
</dbReference>
<evidence type="ECO:0000313" key="16">
    <source>
        <dbReference type="Proteomes" id="UP000054248"/>
    </source>
</evidence>
<dbReference type="GO" id="GO:0012505">
    <property type="term" value="C:endomembrane system"/>
    <property type="evidence" value="ECO:0007669"/>
    <property type="project" value="UniProtKB-SubCell"/>
</dbReference>
<dbReference type="EMBL" id="KN823342">
    <property type="protein sequence ID" value="KIO17803.1"/>
    <property type="molecule type" value="Genomic_DNA"/>
</dbReference>
<dbReference type="PROSITE" id="PS51598">
    <property type="entry name" value="SAM_CHO2"/>
    <property type="match status" value="1"/>
</dbReference>
<dbReference type="PANTHER" id="PTHR32138">
    <property type="entry name" value="PHOSPHATIDYLETHANOLAMINE N-METHYLTRANSFERASE"/>
    <property type="match status" value="1"/>
</dbReference>
<keyword evidence="8 14" id="KW-1133">Transmembrane helix</keyword>
<keyword evidence="6 14" id="KW-0812">Transmembrane</keyword>
<evidence type="ECO:0000256" key="5">
    <source>
        <dbReference type="ARBA" id="ARBA00022691"/>
    </source>
</evidence>
<sequence length="759" mass="85259">MASVSFNEDGLRNRKAAAAASADASPAQNRLKPAEEVVWGKTPSGQVFRVPTTHDVITALFNPLQPKSHIDLVNLALLGLQIVIFFAFPKSFTRPFFFLYFAFWRAAYDAGLGWVLTKQSKKKWIVREVQRRGWLDSERRPKVREWIKNELSMKMDADYNFDDLPLEYNTWLLFRQLVDVILINDFLSYVMFAFSCFRVPTDLSMFTHILRWVSGIVLIAFNLWVKTEAHHIVKDYGWYWGDVFFERGGLVFDGVFEMAPHPMYSVGYAGYYGLSLIVGSYPVLFASLAAHAAQFGFLNFFENPHIERTYGQKKPIAVRTPLTHGRTVSQSSKFVPDDAASASSPSSVQPGARSSPPSPVRNRQRAHRSSLSVSSSVDGSTPAATDAETVTETDYDAEDELATAPSERSLTPRTQTKKESAAVTLHDLNTKYFRKDMLGLFNIDLLRASDLQIVLLVGYSIVFALLGTLSPSTMLAIHFVHALVWRFIHSFGLGLLLKAQSDSKYMVRHFMKHYYYPPTATTGAVEEAFANWKAIYNMSSCMIYVSFIGLAWKTYSIPTDWTVGVELLRHTLGFILVSLHIWAANESYEVLGPFGWFFGDFFIEDYPAQLEYTGIYRFLNNPDRMMGGSTFFGLSLISGSKLAFTVAVISQLSSWWFLSNVEDPHMLKVYGDSMRKEAGLTKTIKNAAMKNAKLLNLEKVSETPYAKVAQEFGGTVGKVYVETVGVVNDFLAESAPRVSEVVQGAGALLRHRGEMFVIP</sequence>
<dbReference type="HOGENOM" id="CLU_005987_0_1_1"/>
<feature type="transmembrane region" description="Helical" evidence="14">
    <location>
        <begin position="269"/>
        <end position="290"/>
    </location>
</feature>
<dbReference type="Proteomes" id="UP000054248">
    <property type="component" value="Unassembled WGS sequence"/>
</dbReference>
<evidence type="ECO:0000256" key="14">
    <source>
        <dbReference type="SAM" id="Phobius"/>
    </source>
</evidence>
<keyword evidence="12" id="KW-1208">Phospholipid metabolism</keyword>
<dbReference type="InterPro" id="IPR016219">
    <property type="entry name" value="Phosphatid-EA_MeTrfase_fun"/>
</dbReference>
<keyword evidence="9" id="KW-0443">Lipid metabolism</keyword>
<feature type="compositionally biased region" description="Low complexity" evidence="13">
    <location>
        <begin position="369"/>
        <end position="388"/>
    </location>
</feature>
<evidence type="ECO:0000256" key="8">
    <source>
        <dbReference type="ARBA" id="ARBA00022989"/>
    </source>
</evidence>
<dbReference type="GO" id="GO:0032259">
    <property type="term" value="P:methylation"/>
    <property type="evidence" value="ECO:0007669"/>
    <property type="project" value="UniProtKB-KW"/>
</dbReference>
<feature type="compositionally biased region" description="Low complexity" evidence="13">
    <location>
        <begin position="337"/>
        <end position="347"/>
    </location>
</feature>
<reference evidence="15 16" key="1">
    <citation type="submission" date="2014-04" db="EMBL/GenBank/DDBJ databases">
        <authorList>
            <consortium name="DOE Joint Genome Institute"/>
            <person name="Kuo A."/>
            <person name="Girlanda M."/>
            <person name="Perotto S."/>
            <person name="Kohler A."/>
            <person name="Nagy L.G."/>
            <person name="Floudas D."/>
            <person name="Copeland A."/>
            <person name="Barry K.W."/>
            <person name="Cichocki N."/>
            <person name="Veneault-Fourrey C."/>
            <person name="LaButti K."/>
            <person name="Lindquist E.A."/>
            <person name="Lipzen A."/>
            <person name="Lundell T."/>
            <person name="Morin E."/>
            <person name="Murat C."/>
            <person name="Sun H."/>
            <person name="Tunlid A."/>
            <person name="Henrissat B."/>
            <person name="Grigoriev I.V."/>
            <person name="Hibbett D.S."/>
            <person name="Martin F."/>
            <person name="Nordberg H.P."/>
            <person name="Cantor M.N."/>
            <person name="Hua S.X."/>
        </authorList>
    </citation>
    <scope>NUCLEOTIDE SEQUENCE [LARGE SCALE GENOMIC DNA]</scope>
    <source>
        <strain evidence="15 16">MUT 4182</strain>
    </source>
</reference>
<evidence type="ECO:0000313" key="15">
    <source>
        <dbReference type="EMBL" id="KIO17803.1"/>
    </source>
</evidence>
<keyword evidence="2" id="KW-0444">Lipid biosynthesis</keyword>
<evidence type="ECO:0000256" key="3">
    <source>
        <dbReference type="ARBA" id="ARBA00022603"/>
    </source>
</evidence>
<comment type="subcellular location">
    <subcellularLocation>
        <location evidence="1">Endomembrane system</location>
        <topology evidence="1">Multi-pass membrane protein</topology>
    </subcellularLocation>
</comment>
<dbReference type="OrthoDB" id="4583at2759"/>
<dbReference type="GO" id="GO:0006656">
    <property type="term" value="P:phosphatidylcholine biosynthetic process"/>
    <property type="evidence" value="ECO:0007669"/>
    <property type="project" value="UniProtKB-UniPathway"/>
</dbReference>
<evidence type="ECO:0000256" key="6">
    <source>
        <dbReference type="ARBA" id="ARBA00022692"/>
    </source>
</evidence>
<feature type="transmembrane region" description="Helical" evidence="14">
    <location>
        <begin position="173"/>
        <end position="197"/>
    </location>
</feature>
<keyword evidence="4" id="KW-0808">Transferase</keyword>
<dbReference type="InterPro" id="IPR007318">
    <property type="entry name" value="Phopholipid_MeTrfase"/>
</dbReference>
<evidence type="ECO:0008006" key="17">
    <source>
        <dbReference type="Google" id="ProtNLM"/>
    </source>
</evidence>
<accession>A0A0C3K8P1</accession>
<evidence type="ECO:0000256" key="12">
    <source>
        <dbReference type="ARBA" id="ARBA00023264"/>
    </source>
</evidence>
<organism evidence="15 16">
    <name type="scientific">Tulasnella calospora MUT 4182</name>
    <dbReference type="NCBI Taxonomy" id="1051891"/>
    <lineage>
        <taxon>Eukaryota</taxon>
        <taxon>Fungi</taxon>
        <taxon>Dikarya</taxon>
        <taxon>Basidiomycota</taxon>
        <taxon>Agaricomycotina</taxon>
        <taxon>Agaricomycetes</taxon>
        <taxon>Cantharellales</taxon>
        <taxon>Tulasnellaceae</taxon>
        <taxon>Tulasnella</taxon>
    </lineage>
</organism>
<feature type="region of interest" description="Disordered" evidence="13">
    <location>
        <begin position="322"/>
        <end position="420"/>
    </location>
</feature>
<evidence type="ECO:0000256" key="2">
    <source>
        <dbReference type="ARBA" id="ARBA00022516"/>
    </source>
</evidence>
<keyword evidence="3" id="KW-0489">Methyltransferase</keyword>
<dbReference type="AlphaFoldDB" id="A0A0C3K8P1"/>
<dbReference type="Pfam" id="PF04191">
    <property type="entry name" value="PEMT"/>
    <property type="match status" value="2"/>
</dbReference>
<proteinExistence type="predicted"/>
<evidence type="ECO:0000256" key="10">
    <source>
        <dbReference type="ARBA" id="ARBA00023136"/>
    </source>
</evidence>
<reference evidence="16" key="2">
    <citation type="submission" date="2015-01" db="EMBL/GenBank/DDBJ databases">
        <title>Evolutionary Origins and Diversification of the Mycorrhizal Mutualists.</title>
        <authorList>
            <consortium name="DOE Joint Genome Institute"/>
            <consortium name="Mycorrhizal Genomics Consortium"/>
            <person name="Kohler A."/>
            <person name="Kuo A."/>
            <person name="Nagy L.G."/>
            <person name="Floudas D."/>
            <person name="Copeland A."/>
            <person name="Barry K.W."/>
            <person name="Cichocki N."/>
            <person name="Veneault-Fourrey C."/>
            <person name="LaButti K."/>
            <person name="Lindquist E.A."/>
            <person name="Lipzen A."/>
            <person name="Lundell T."/>
            <person name="Morin E."/>
            <person name="Murat C."/>
            <person name="Riley R."/>
            <person name="Ohm R."/>
            <person name="Sun H."/>
            <person name="Tunlid A."/>
            <person name="Henrissat B."/>
            <person name="Grigoriev I.V."/>
            <person name="Hibbett D.S."/>
            <person name="Martin F."/>
        </authorList>
    </citation>
    <scope>NUCLEOTIDE SEQUENCE [LARGE SCALE GENOMIC DNA]</scope>
    <source>
        <strain evidence="16">MUT 4182</strain>
    </source>
</reference>
<evidence type="ECO:0000256" key="9">
    <source>
        <dbReference type="ARBA" id="ARBA00023098"/>
    </source>
</evidence>
<keyword evidence="5" id="KW-0949">S-adenosyl-L-methionine</keyword>
<feature type="transmembrane region" description="Helical" evidence="14">
    <location>
        <begin position="96"/>
        <end position="116"/>
    </location>
</feature>
<dbReference type="UniPathway" id="UPA00753"/>
<keyword evidence="11" id="KW-0594">Phospholipid biosynthesis</keyword>
<evidence type="ECO:0000256" key="11">
    <source>
        <dbReference type="ARBA" id="ARBA00023209"/>
    </source>
</evidence>
<name>A0A0C3K8P1_9AGAM</name>
<evidence type="ECO:0000256" key="1">
    <source>
        <dbReference type="ARBA" id="ARBA00004127"/>
    </source>
</evidence>
<evidence type="ECO:0000256" key="4">
    <source>
        <dbReference type="ARBA" id="ARBA00022679"/>
    </source>
</evidence>
<gene>
    <name evidence="15" type="ORF">M407DRAFT_32525</name>
</gene>
<evidence type="ECO:0000256" key="13">
    <source>
        <dbReference type="SAM" id="MobiDB-lite"/>
    </source>
</evidence>
<keyword evidence="10 14" id="KW-0472">Membrane</keyword>
<feature type="compositionally biased region" description="Acidic residues" evidence="13">
    <location>
        <begin position="389"/>
        <end position="401"/>
    </location>
</feature>
<dbReference type="STRING" id="1051891.A0A0C3K8P1"/>